<dbReference type="Proteomes" id="UP001470230">
    <property type="component" value="Unassembled WGS sequence"/>
</dbReference>
<dbReference type="InterPro" id="IPR005224">
    <property type="entry name" value="SfsA"/>
</dbReference>
<accession>A0ABR2IQ95</accession>
<name>A0ABR2IQ95_9EUKA</name>
<dbReference type="InterPro" id="IPR036427">
    <property type="entry name" value="Bromodomain-like_sf"/>
</dbReference>
<evidence type="ECO:0000259" key="3">
    <source>
        <dbReference type="PROSITE" id="PS50014"/>
    </source>
</evidence>
<dbReference type="SUPFAM" id="SSF47370">
    <property type="entry name" value="Bromodomain"/>
    <property type="match status" value="1"/>
</dbReference>
<dbReference type="InterPro" id="IPR041465">
    <property type="entry name" value="SfsA_N"/>
</dbReference>
<reference evidence="4 5" key="1">
    <citation type="submission" date="2024-04" db="EMBL/GenBank/DDBJ databases">
        <title>Tritrichomonas musculus Genome.</title>
        <authorList>
            <person name="Alves-Ferreira E."/>
            <person name="Grigg M."/>
            <person name="Lorenzi H."/>
            <person name="Galac M."/>
        </authorList>
    </citation>
    <scope>NUCLEOTIDE SEQUENCE [LARGE SCALE GENOMIC DNA]</scope>
    <source>
        <strain evidence="4 5">EAF2021</strain>
    </source>
</reference>
<dbReference type="EMBL" id="JAPFFF010000015">
    <property type="protein sequence ID" value="KAK8866664.1"/>
    <property type="molecule type" value="Genomic_DNA"/>
</dbReference>
<dbReference type="Pfam" id="PF17746">
    <property type="entry name" value="SfsA_N"/>
    <property type="match status" value="1"/>
</dbReference>
<evidence type="ECO:0000313" key="5">
    <source>
        <dbReference type="Proteomes" id="UP001470230"/>
    </source>
</evidence>
<proteinExistence type="predicted"/>
<dbReference type="Pfam" id="PF00439">
    <property type="entry name" value="Bromodomain"/>
    <property type="match status" value="1"/>
</dbReference>
<evidence type="ECO:0000313" key="4">
    <source>
        <dbReference type="EMBL" id="KAK8866664.1"/>
    </source>
</evidence>
<dbReference type="SMART" id="SM00297">
    <property type="entry name" value="BROMO"/>
    <property type="match status" value="1"/>
</dbReference>
<feature type="domain" description="Bromo" evidence="3">
    <location>
        <begin position="19"/>
        <end position="92"/>
    </location>
</feature>
<organism evidence="4 5">
    <name type="scientific">Tritrichomonas musculus</name>
    <dbReference type="NCBI Taxonomy" id="1915356"/>
    <lineage>
        <taxon>Eukaryota</taxon>
        <taxon>Metamonada</taxon>
        <taxon>Parabasalia</taxon>
        <taxon>Tritrichomonadida</taxon>
        <taxon>Tritrichomonadidae</taxon>
        <taxon>Tritrichomonas</taxon>
    </lineage>
</organism>
<evidence type="ECO:0000256" key="1">
    <source>
        <dbReference type="ARBA" id="ARBA00023117"/>
    </source>
</evidence>
<dbReference type="Pfam" id="PF03749">
    <property type="entry name" value="SfsA"/>
    <property type="match status" value="1"/>
</dbReference>
<dbReference type="InterPro" id="IPR040452">
    <property type="entry name" value="SfsA_C"/>
</dbReference>
<sequence>MPIDVEQLKSCLEIMNKIKGHKISEMFFQPLDKMNDVLPSNYVTKIVKLIDLSTICDNLQNGTYKTIKEWKNDVNIVWKNVYQLFPPEDFHYKIAKELQEMFNKLTKFKSEKKQLEWEGEMSDLDSKFKSFLTNEGISNNNSSTKEEQPHSSIISPIYIPSSTTKPYKFKKNLVEGVIEKRLYQFIIMVKYNGQSYKCHCPTTGRIGSFALEGRPCLLSPSSDSNRKTAFTVEAVSLDKPSEANKKWIGINQNEVNRYVEHFLKEGAFSNMISESSEILREQTLGNSKLDFLIGSTYLEVKTPLQQIQLDVPDYVTVKKKSTPFSSTDRMIKHINELGNSLKNHQRAILLLCFIYDNPMFEVIEKSTNYEKVKKNVDNNLEKGVECWQANFKIGKTNVDLEKYFQIQIK</sequence>
<evidence type="ECO:0000256" key="2">
    <source>
        <dbReference type="PROSITE-ProRule" id="PRU00035"/>
    </source>
</evidence>
<gene>
    <name evidence="4" type="ORF">M9Y10_009630</name>
</gene>
<dbReference type="PROSITE" id="PS50014">
    <property type="entry name" value="BROMODOMAIN_2"/>
    <property type="match status" value="1"/>
</dbReference>
<dbReference type="Gene3D" id="2.40.50.580">
    <property type="match status" value="1"/>
</dbReference>
<keyword evidence="5" id="KW-1185">Reference proteome</keyword>
<comment type="caution">
    <text evidence="4">The sequence shown here is derived from an EMBL/GenBank/DDBJ whole genome shotgun (WGS) entry which is preliminary data.</text>
</comment>
<dbReference type="Gene3D" id="1.20.920.10">
    <property type="entry name" value="Bromodomain-like"/>
    <property type="match status" value="1"/>
</dbReference>
<protein>
    <recommendedName>
        <fullName evidence="3">Bromo domain-containing protein</fullName>
    </recommendedName>
</protein>
<keyword evidence="1 2" id="KW-0103">Bromodomain</keyword>
<dbReference type="PANTHER" id="PTHR30545">
    <property type="entry name" value="SUGAR FERMENTATION STIMULATION PROTEIN A"/>
    <property type="match status" value="1"/>
</dbReference>
<dbReference type="Gene3D" id="3.40.1350.60">
    <property type="match status" value="1"/>
</dbReference>
<dbReference type="PANTHER" id="PTHR30545:SF2">
    <property type="entry name" value="SUGAR FERMENTATION STIMULATION PROTEIN A"/>
    <property type="match status" value="1"/>
</dbReference>
<dbReference type="InterPro" id="IPR001487">
    <property type="entry name" value="Bromodomain"/>
</dbReference>